<proteinExistence type="predicted"/>
<dbReference type="EMBL" id="BMSA01000050">
    <property type="protein sequence ID" value="GGT96269.1"/>
    <property type="molecule type" value="Genomic_DNA"/>
</dbReference>
<comment type="caution">
    <text evidence="1">The sequence shown here is derived from an EMBL/GenBank/DDBJ whole genome shotgun (WGS) entry which is preliminary data.</text>
</comment>
<sequence>MSTGMAHLMRPSTVSIRLTYRAISATRSRMLPAARVSPSNTVHLPPPRLLGDLLDGAAREPLPHVTALRLGPLGDELIEEQLLLHGRQQVAFRALFVVGEDLRQLGERQHQRAFLVGLCVGAGLKPTWSAARLEPR</sequence>
<dbReference type="Proteomes" id="UP000646776">
    <property type="component" value="Unassembled WGS sequence"/>
</dbReference>
<reference evidence="1" key="1">
    <citation type="journal article" date="2014" name="Int. J. Syst. Evol. Microbiol.">
        <title>Complete genome sequence of Corynebacterium casei LMG S-19264T (=DSM 44701T), isolated from a smear-ripened cheese.</title>
        <authorList>
            <consortium name="US DOE Joint Genome Institute (JGI-PGF)"/>
            <person name="Walter F."/>
            <person name="Albersmeier A."/>
            <person name="Kalinowski J."/>
            <person name="Ruckert C."/>
        </authorList>
    </citation>
    <scope>NUCLEOTIDE SEQUENCE</scope>
    <source>
        <strain evidence="1">JCM 4125</strain>
    </source>
</reference>
<keyword evidence="2" id="KW-1185">Reference proteome</keyword>
<evidence type="ECO:0000313" key="1">
    <source>
        <dbReference type="EMBL" id="GGT96269.1"/>
    </source>
</evidence>
<dbReference type="AlphaFoldDB" id="A0A918M1U1"/>
<organism evidence="1 2">
    <name type="scientific">Streptomyces phaeofaciens</name>
    <dbReference type="NCBI Taxonomy" id="68254"/>
    <lineage>
        <taxon>Bacteria</taxon>
        <taxon>Bacillati</taxon>
        <taxon>Actinomycetota</taxon>
        <taxon>Actinomycetes</taxon>
        <taxon>Kitasatosporales</taxon>
        <taxon>Streptomycetaceae</taxon>
        <taxon>Streptomyces</taxon>
    </lineage>
</organism>
<gene>
    <name evidence="1" type="ORF">GCM10010226_87380</name>
</gene>
<accession>A0A918M1U1</accession>
<reference evidence="1" key="2">
    <citation type="submission" date="2020-09" db="EMBL/GenBank/DDBJ databases">
        <authorList>
            <person name="Sun Q."/>
            <person name="Ohkuma M."/>
        </authorList>
    </citation>
    <scope>NUCLEOTIDE SEQUENCE</scope>
    <source>
        <strain evidence="1">JCM 4125</strain>
    </source>
</reference>
<evidence type="ECO:0000313" key="2">
    <source>
        <dbReference type="Proteomes" id="UP000646776"/>
    </source>
</evidence>
<name>A0A918M1U1_9ACTN</name>
<protein>
    <submittedName>
        <fullName evidence="1">Uncharacterized protein</fullName>
    </submittedName>
</protein>